<feature type="compositionally biased region" description="Low complexity" evidence="12">
    <location>
        <begin position="2155"/>
        <end position="2171"/>
    </location>
</feature>
<evidence type="ECO:0000256" key="10">
    <source>
        <dbReference type="PROSITE-ProRule" id="PRU00146"/>
    </source>
</evidence>
<comment type="subcellular location">
    <subcellularLocation>
        <location evidence="1">Nucleus</location>
    </subcellularLocation>
</comment>
<evidence type="ECO:0000256" key="4">
    <source>
        <dbReference type="ARBA" id="ARBA00022833"/>
    </source>
</evidence>
<feature type="region of interest" description="Disordered" evidence="12">
    <location>
        <begin position="1771"/>
        <end position="1799"/>
    </location>
</feature>
<feature type="compositionally biased region" description="Basic and acidic residues" evidence="12">
    <location>
        <begin position="1032"/>
        <end position="1042"/>
    </location>
</feature>
<feature type="region of interest" description="Disordered" evidence="12">
    <location>
        <begin position="797"/>
        <end position="817"/>
    </location>
</feature>
<dbReference type="InterPro" id="IPR018501">
    <property type="entry name" value="DDT_dom"/>
</dbReference>
<feature type="compositionally biased region" description="Low complexity" evidence="12">
    <location>
        <begin position="2012"/>
        <end position="2030"/>
    </location>
</feature>
<evidence type="ECO:0000256" key="12">
    <source>
        <dbReference type="SAM" id="MobiDB-lite"/>
    </source>
</evidence>
<dbReference type="SMART" id="SM00297">
    <property type="entry name" value="BROMO"/>
    <property type="match status" value="1"/>
</dbReference>
<keyword evidence="8" id="KW-0539">Nucleus</keyword>
<dbReference type="Pfam" id="PF15612">
    <property type="entry name" value="WHIM1"/>
    <property type="match status" value="1"/>
</dbReference>
<dbReference type="PANTHER" id="PTHR45975:SF2">
    <property type="entry name" value="NUCLEOSOME-REMODELING FACTOR SUBUNIT BPTF"/>
    <property type="match status" value="1"/>
</dbReference>
<dbReference type="InterPro" id="IPR028941">
    <property type="entry name" value="WHIM2_dom"/>
</dbReference>
<dbReference type="PROSITE" id="PS00633">
    <property type="entry name" value="BROMODOMAIN_1"/>
    <property type="match status" value="1"/>
</dbReference>
<dbReference type="SUPFAM" id="SSF57903">
    <property type="entry name" value="FYVE/PHD zinc finger"/>
    <property type="match status" value="3"/>
</dbReference>
<feature type="compositionally biased region" description="Basic and acidic residues" evidence="12">
    <location>
        <begin position="532"/>
        <end position="553"/>
    </location>
</feature>
<dbReference type="SUPFAM" id="SSF47370">
    <property type="entry name" value="Bromodomain"/>
    <property type="match status" value="1"/>
</dbReference>
<keyword evidence="3 10" id="KW-0863">Zinc-finger</keyword>
<feature type="domain" description="DDT" evidence="15">
    <location>
        <begin position="181"/>
        <end position="241"/>
    </location>
</feature>
<keyword evidence="5" id="KW-0805">Transcription regulation</keyword>
<organism evidence="16 17">
    <name type="scientific">Petrolisthes manimaculis</name>
    <dbReference type="NCBI Taxonomy" id="1843537"/>
    <lineage>
        <taxon>Eukaryota</taxon>
        <taxon>Metazoa</taxon>
        <taxon>Ecdysozoa</taxon>
        <taxon>Arthropoda</taxon>
        <taxon>Crustacea</taxon>
        <taxon>Multicrustacea</taxon>
        <taxon>Malacostraca</taxon>
        <taxon>Eumalacostraca</taxon>
        <taxon>Eucarida</taxon>
        <taxon>Decapoda</taxon>
        <taxon>Pleocyemata</taxon>
        <taxon>Anomura</taxon>
        <taxon>Galatheoidea</taxon>
        <taxon>Porcellanidae</taxon>
        <taxon>Petrolisthes</taxon>
    </lineage>
</organism>
<name>A0AAE1UKB4_9EUCA</name>
<keyword evidence="11" id="KW-0175">Coiled coil</keyword>
<dbReference type="Pfam" id="PF00628">
    <property type="entry name" value="PHD"/>
    <property type="match status" value="3"/>
</dbReference>
<dbReference type="PROSITE" id="PS01359">
    <property type="entry name" value="ZF_PHD_1"/>
    <property type="match status" value="1"/>
</dbReference>
<evidence type="ECO:0000256" key="11">
    <source>
        <dbReference type="SAM" id="Coils"/>
    </source>
</evidence>
<feature type="compositionally biased region" description="Acidic residues" evidence="12">
    <location>
        <begin position="1016"/>
        <end position="1029"/>
    </location>
</feature>
<dbReference type="InterPro" id="IPR028942">
    <property type="entry name" value="WHIM1_dom"/>
</dbReference>
<feature type="region of interest" description="Disordered" evidence="12">
    <location>
        <begin position="532"/>
        <end position="599"/>
    </location>
</feature>
<dbReference type="Pfam" id="PF00439">
    <property type="entry name" value="Bromodomain"/>
    <property type="match status" value="1"/>
</dbReference>
<evidence type="ECO:0000256" key="5">
    <source>
        <dbReference type="ARBA" id="ARBA00023015"/>
    </source>
</evidence>
<gene>
    <name evidence="16" type="ORF">Pmani_001432</name>
</gene>
<dbReference type="GO" id="GO:0000978">
    <property type="term" value="F:RNA polymerase II cis-regulatory region sequence-specific DNA binding"/>
    <property type="evidence" value="ECO:0007669"/>
    <property type="project" value="TreeGrafter"/>
</dbReference>
<dbReference type="Gene3D" id="1.20.920.10">
    <property type="entry name" value="Bromodomain-like"/>
    <property type="match status" value="1"/>
</dbReference>
<feature type="domain" description="PHD-type" evidence="14">
    <location>
        <begin position="2381"/>
        <end position="2432"/>
    </location>
</feature>
<evidence type="ECO:0000259" key="13">
    <source>
        <dbReference type="PROSITE" id="PS50014"/>
    </source>
</evidence>
<feature type="region of interest" description="Disordered" evidence="12">
    <location>
        <begin position="1137"/>
        <end position="1250"/>
    </location>
</feature>
<feature type="compositionally biased region" description="Basic and acidic residues" evidence="12">
    <location>
        <begin position="568"/>
        <end position="590"/>
    </location>
</feature>
<feature type="compositionally biased region" description="Basic residues" evidence="12">
    <location>
        <begin position="1"/>
        <end position="11"/>
    </location>
</feature>
<dbReference type="InterPro" id="IPR001965">
    <property type="entry name" value="Znf_PHD"/>
</dbReference>
<evidence type="ECO:0000256" key="3">
    <source>
        <dbReference type="ARBA" id="ARBA00022771"/>
    </source>
</evidence>
<dbReference type="Proteomes" id="UP001292094">
    <property type="component" value="Unassembled WGS sequence"/>
</dbReference>
<feature type="compositionally biased region" description="Basic and acidic residues" evidence="12">
    <location>
        <begin position="57"/>
        <end position="68"/>
    </location>
</feature>
<dbReference type="PRINTS" id="PR00503">
    <property type="entry name" value="BROMODOMAIN"/>
</dbReference>
<keyword evidence="17" id="KW-1185">Reference proteome</keyword>
<feature type="compositionally biased region" description="Low complexity" evidence="12">
    <location>
        <begin position="1680"/>
        <end position="1714"/>
    </location>
</feature>
<dbReference type="PROSITE" id="PS50014">
    <property type="entry name" value="BROMODOMAIN_2"/>
    <property type="match status" value="1"/>
</dbReference>
<feature type="compositionally biased region" description="Acidic residues" evidence="12">
    <location>
        <begin position="96"/>
        <end position="106"/>
    </location>
</feature>
<dbReference type="CDD" id="cd15559">
    <property type="entry name" value="PHD1_BPTF"/>
    <property type="match status" value="1"/>
</dbReference>
<evidence type="ECO:0000256" key="7">
    <source>
        <dbReference type="ARBA" id="ARBA00023163"/>
    </source>
</evidence>
<feature type="region of interest" description="Disordered" evidence="12">
    <location>
        <begin position="1"/>
        <end position="125"/>
    </location>
</feature>
<comment type="caution">
    <text evidence="16">The sequence shown here is derived from an EMBL/GenBank/DDBJ whole genome shotgun (WGS) entry which is preliminary data.</text>
</comment>
<feature type="region of interest" description="Disordered" evidence="12">
    <location>
        <begin position="133"/>
        <end position="152"/>
    </location>
</feature>
<dbReference type="CDD" id="cd15560">
    <property type="entry name" value="PHD2_3_BPTF"/>
    <property type="match status" value="1"/>
</dbReference>
<evidence type="ECO:0000313" key="17">
    <source>
        <dbReference type="Proteomes" id="UP001292094"/>
    </source>
</evidence>
<dbReference type="InterPro" id="IPR019787">
    <property type="entry name" value="Znf_PHD-finger"/>
</dbReference>
<feature type="region of interest" description="Disordered" evidence="12">
    <location>
        <begin position="1665"/>
        <end position="1714"/>
    </location>
</feature>
<reference evidence="16" key="1">
    <citation type="submission" date="2023-11" db="EMBL/GenBank/DDBJ databases">
        <title>Genome assemblies of two species of porcelain crab, Petrolisthes cinctipes and Petrolisthes manimaculis (Anomura: Porcellanidae).</title>
        <authorList>
            <person name="Angst P."/>
        </authorList>
    </citation>
    <scope>NUCLEOTIDE SEQUENCE</scope>
    <source>
        <strain evidence="16">PB745_02</strain>
        <tissue evidence="16">Gill</tissue>
    </source>
</reference>
<dbReference type="EMBL" id="JAWZYT010000096">
    <property type="protein sequence ID" value="KAK4328158.1"/>
    <property type="molecule type" value="Genomic_DNA"/>
</dbReference>
<feature type="compositionally biased region" description="Basic and acidic residues" evidence="12">
    <location>
        <begin position="1207"/>
        <end position="1223"/>
    </location>
</feature>
<protein>
    <recommendedName>
        <fullName evidence="18">Nucleosome-remodeling factor subunit NURF301</fullName>
    </recommendedName>
</protein>
<feature type="domain" description="PHD-type" evidence="14">
    <location>
        <begin position="2437"/>
        <end position="2488"/>
    </location>
</feature>
<dbReference type="PROSITE" id="PS50016">
    <property type="entry name" value="ZF_PHD_2"/>
    <property type="match status" value="3"/>
</dbReference>
<feature type="domain" description="PHD-type" evidence="14">
    <location>
        <begin position="331"/>
        <end position="380"/>
    </location>
</feature>
<feature type="compositionally biased region" description="Basic and acidic residues" evidence="12">
    <location>
        <begin position="2208"/>
        <end position="2219"/>
    </location>
</feature>
<evidence type="ECO:0000256" key="9">
    <source>
        <dbReference type="PROSITE-ProRule" id="PRU00035"/>
    </source>
</evidence>
<feature type="region of interest" description="Disordered" evidence="12">
    <location>
        <begin position="1609"/>
        <end position="1628"/>
    </location>
</feature>
<dbReference type="InterPro" id="IPR019786">
    <property type="entry name" value="Zinc_finger_PHD-type_CS"/>
</dbReference>
<feature type="region of interest" description="Disordered" evidence="12">
    <location>
        <begin position="618"/>
        <end position="638"/>
    </location>
</feature>
<feature type="region of interest" description="Disordered" evidence="12">
    <location>
        <begin position="2292"/>
        <end position="2374"/>
    </location>
</feature>
<feature type="compositionally biased region" description="Basic and acidic residues" evidence="12">
    <location>
        <begin position="2228"/>
        <end position="2238"/>
    </location>
</feature>
<feature type="compositionally biased region" description="Low complexity" evidence="12">
    <location>
        <begin position="2351"/>
        <end position="2372"/>
    </location>
</feature>
<feature type="region of interest" description="Disordered" evidence="12">
    <location>
        <begin position="1429"/>
        <end position="1452"/>
    </location>
</feature>
<dbReference type="InterPro" id="IPR038028">
    <property type="entry name" value="BPTF"/>
</dbReference>
<feature type="region of interest" description="Disordered" evidence="12">
    <location>
        <begin position="2012"/>
        <end position="2034"/>
    </location>
</feature>
<proteinExistence type="predicted"/>
<evidence type="ECO:0000259" key="14">
    <source>
        <dbReference type="PROSITE" id="PS50016"/>
    </source>
</evidence>
<evidence type="ECO:0000256" key="6">
    <source>
        <dbReference type="ARBA" id="ARBA00023117"/>
    </source>
</evidence>
<feature type="compositionally biased region" description="Polar residues" evidence="12">
    <location>
        <begin position="2323"/>
        <end position="2336"/>
    </location>
</feature>
<dbReference type="PANTHER" id="PTHR45975">
    <property type="entry name" value="NUCLEOSOME-REMODELING FACTOR SUBUNIT BPTF"/>
    <property type="match status" value="1"/>
</dbReference>
<feature type="compositionally biased region" description="Acidic residues" evidence="12">
    <location>
        <begin position="114"/>
        <end position="125"/>
    </location>
</feature>
<dbReference type="GO" id="GO:0006357">
    <property type="term" value="P:regulation of transcription by RNA polymerase II"/>
    <property type="evidence" value="ECO:0007669"/>
    <property type="project" value="InterPro"/>
</dbReference>
<dbReference type="SMART" id="SM00571">
    <property type="entry name" value="DDT"/>
    <property type="match status" value="1"/>
</dbReference>
<evidence type="ECO:0000313" key="16">
    <source>
        <dbReference type="EMBL" id="KAK4328158.1"/>
    </source>
</evidence>
<dbReference type="InterPro" id="IPR036427">
    <property type="entry name" value="Bromodomain-like_sf"/>
</dbReference>
<keyword evidence="7" id="KW-0804">Transcription</keyword>
<feature type="domain" description="Bromo" evidence="13">
    <location>
        <begin position="2515"/>
        <end position="2585"/>
    </location>
</feature>
<feature type="compositionally biased region" description="Basic and acidic residues" evidence="12">
    <location>
        <begin position="618"/>
        <end position="632"/>
    </location>
</feature>
<dbReference type="PROSITE" id="PS50827">
    <property type="entry name" value="DDT"/>
    <property type="match status" value="1"/>
</dbReference>
<feature type="region of interest" description="Disordered" evidence="12">
    <location>
        <begin position="999"/>
        <end position="1059"/>
    </location>
</feature>
<feature type="region of interest" description="Disordered" evidence="12">
    <location>
        <begin position="2155"/>
        <end position="2238"/>
    </location>
</feature>
<feature type="compositionally biased region" description="Polar residues" evidence="12">
    <location>
        <begin position="1153"/>
        <end position="1196"/>
    </location>
</feature>
<dbReference type="InterPro" id="IPR011011">
    <property type="entry name" value="Znf_FYVE_PHD"/>
</dbReference>
<accession>A0AAE1UKB4</accession>
<dbReference type="Pfam" id="PF02791">
    <property type="entry name" value="DDT"/>
    <property type="match status" value="1"/>
</dbReference>
<evidence type="ECO:0000256" key="2">
    <source>
        <dbReference type="ARBA" id="ARBA00022723"/>
    </source>
</evidence>
<dbReference type="SMART" id="SM00249">
    <property type="entry name" value="PHD"/>
    <property type="match status" value="3"/>
</dbReference>
<evidence type="ECO:0008006" key="18">
    <source>
        <dbReference type="Google" id="ProtNLM"/>
    </source>
</evidence>
<dbReference type="Pfam" id="PF15613">
    <property type="entry name" value="WSD"/>
    <property type="match status" value="1"/>
</dbReference>
<keyword evidence="2" id="KW-0479">Metal-binding</keyword>
<feature type="region of interest" description="Disordered" evidence="12">
    <location>
        <begin position="1911"/>
        <end position="1937"/>
    </location>
</feature>
<dbReference type="GO" id="GO:0008270">
    <property type="term" value="F:zinc ion binding"/>
    <property type="evidence" value="ECO:0007669"/>
    <property type="project" value="UniProtKB-KW"/>
</dbReference>
<evidence type="ECO:0000256" key="1">
    <source>
        <dbReference type="ARBA" id="ARBA00004123"/>
    </source>
</evidence>
<sequence>MSERKRKRGRPRSTPMLSYGSEMKMRNSITRVIKKPRYLLVDQSEESNHSRSVSPSRSHDSMGEDRLGTGKGKNKRGYNPDIVEDRETDYLYGSDFELEELSEKEESDYKSGTEVDDEYYDGEEDDGLFDEEASVSSFGTNGGTPSQLLSRPPTPIPVWLQDRQYPALDLPKSSDDLLLPRAYMLRAVGIYEVLRHFRTLVRLSPMRFEDFCAALMTEEQSSLLAEVHMSLLKALIREEDSQQTHFGPLDQKDSINVILYFIDTLTWSESLRLYLQSDREFRATLAILNGCNYPFTSLENRLAVLQFLCDQFLQTSVVREDLLSEGKLRYDDHCRVCHKTGDLLCCDSCSAVYHLDCVDPPLQEIPGEMEDWTCSVCTAHQVDGVTDCLSPMETSGILSRQDPLGYDRHGRKYWFLVRRLFVETEEGDLWYYSTQAQLSEVMHLMDPADLEEELFSALRDVESELRRHMSITATLTADAKASRKSCIDVEDAEVEKRMEERKKQKLKEENEGLDQLIEEIKEEEVKLELKEEPIEDREKKSEKKGEEGVKTEEGSSSSSTLDPVTGLLEEKEIKEEVKEEPDVKSDHQKPIDGGIKTRTKTGSLVPKQFAVDDLRRRLPVGDDGKEDVKKNGNESSMQQMTRSKLAQLQSNAQLYRLGCDGKYKSYVNQYSVNPLALNKLQHNEERDKKRHLSHKFSLSQTSEFKWNGVVYGNMEALISTLQHTVLSLEQNISVHLFHPHWVHVRKIWNSAVLGATEARHFSRLLLLLVACIKPVVFNGVWHDSLGHVRFNRVTAMEREEKKKQEKRDKKEGEPEEPRPVTIVKYTLGLKHQVWKLKGEEYRVHGMWGWQWVSSYRRAPHIPMTSVGLRAGGDKYMLPIKGPGGLKTLSLNPAMYRQLATKSAALKPSLLSPSQRRAEGTLPNTDGTNDLIITMASGQQKVELGTVNLEEHFEDGVINVSRALTSRSRFIYPKVGKTAKLDGLLARRLALRSQEEKDLANKVGKKCHGSEWRKAEEEEDEIDVENDDSDATLSDHSEPRPTIDEIPDSQRSTIHKQRPAGNLLKEIRTLKAKYEALDDIDSQYACYSAICQRAGGDGSNSSSGRSQCYSPLCLLKNRTREKLINCVKNYRIVTSKPAPFDEVGAHSPIRLTDSDSSNGGKSETASEVSTNGVATSSTSGVGANGQGKNTPTVTEISQIKCEGGTDSSDGRSSRASSDIKIRMDEDLDETSQGSIDNKYGQKNDRTFSSESTSGKVYLKKLSSESRRSVRKLQHRLPQLSTFRIGKKRSGSDKRPYSILSLPFWELRMLARKGGRYYIAGFNYNAKANNSVWPYPCSRPVFKTTWQYRSACMPTLNAVSMQVRILWVCLRWDEMQEKGPGDGRKQITTDMEIIQTEILKRKHAGRFLEKTTYLRRKVIIPFDVPKPVREFTPSQRSGLRKRRRAQSPVNTQPQSVEEWVEEEKLDLWEIRFFGERLERATVVTKRTITDRGESVQAVAGQGASPAEIRARMEEQLKIQRANFNQKKALEATPLAKGGVVKLSICSAATLTTSSGTKLALPASPATKVVQAGSSTIMAVGGTVPLVTGKKIVATRDGRIITVQTTTPAALANSASNTPGTGQGEGSSVSVGSSTIFPVGTPKVQVTANKVIRLQAVGGGNQRMILPRATNSTLQPRPPRPVAPATTTVTSTTTTPATTPTATSATTPATTTTTTATVTSTTTGTVVGVPGRTQGQHLQIIRLPDGQLQVRGLMEGQQLLQRPDGKFQLISKATPAVTPNPTPATTTPTTPTSPTTPGQTTTAAPTIQVTQQTKAIVVGTGVDGAGKTGTQKVNGQQVMLRPASDNNNKQVVTVGAGEAAVGVPTLGAARHPGQTSPRIKTMLAPDGTTVKTVLASAAPGPNPTPTATTVLATSSTTTTTPANPSSTTSTTTTTTTTTGTGTVSTLTLRVQVRMTEQGPKTIIQGLQPGVGLTKDHIMAIQQQVRNMLAQYKLQVNQLSPVLALTLYVNNKQQQPTQQQEDISQQQQQQQPQQVNTTGFRSLLTSSQQSQQPSQVVISLKKALEASHGVNDTGEVPTTTSTAATSLKMTFSPSPAESPKKFVITPEYIQQTIKTALSRDDLTPDIEEKLVQLQKYNSEQTKKDEPSSGLLAVASAAASVTSTTTTANAVSSRSSGNKRVREQDDIDWDPAEEKSGPIVPPPVVTKSRPKKQRSEARTSDSAKPKKGSAKTEALDARKKQALQNKRETLMTRHKDLLKKDILKKRAQLEKELQQEIHKELTMARLQIQILEKNKPESALPSQVNTPRKKKTVSESSGPQVSGVGGMTLSNTSHLVHTSPDTIPISGQGKGVPTHTSASTKSPSGGTKGSSKSSSAKKSAKSKPKKIVCICRTLFDDSKFYVGCDLCGNWFHGDCVGITETMSRTMTEYVCDDCANAKLNKELFCFCRQPYDETQFYICCEQCEDWYHGKCVGIMQTEADDIDDYICPKCDSTNVWNYPCQKKLSPKDYSELKKVTKSLIQHKNAWPFLEPVDPSEVPDYYKVVKEPMDLKTVESRVEEKSYERLAQFIGDVMLVFDNCRLYNPPNSSFCSCAATLESFFCQKLRGLKLRLAQKP</sequence>
<dbReference type="InterPro" id="IPR018359">
    <property type="entry name" value="Bromodomain_CS"/>
</dbReference>
<evidence type="ECO:0000259" key="15">
    <source>
        <dbReference type="PROSITE" id="PS50827"/>
    </source>
</evidence>
<dbReference type="Gene3D" id="3.30.40.10">
    <property type="entry name" value="Zinc/RING finger domain, C3HC4 (zinc finger)"/>
    <property type="match status" value="3"/>
</dbReference>
<feature type="compositionally biased region" description="Polar residues" evidence="12">
    <location>
        <begin position="134"/>
        <end position="149"/>
    </location>
</feature>
<dbReference type="InterPro" id="IPR001487">
    <property type="entry name" value="Bromodomain"/>
</dbReference>
<dbReference type="InterPro" id="IPR013083">
    <property type="entry name" value="Znf_RING/FYVE/PHD"/>
</dbReference>
<evidence type="ECO:0000256" key="8">
    <source>
        <dbReference type="ARBA" id="ARBA00023242"/>
    </source>
</evidence>
<feature type="coiled-coil region" evidence="11">
    <location>
        <begin position="489"/>
        <end position="530"/>
    </location>
</feature>
<keyword evidence="6 9" id="KW-0103">Bromodomain</keyword>
<dbReference type="CDD" id="cd05509">
    <property type="entry name" value="Bromo_gcn5_like"/>
    <property type="match status" value="1"/>
</dbReference>
<keyword evidence="4" id="KW-0862">Zinc</keyword>
<dbReference type="GO" id="GO:0016589">
    <property type="term" value="C:NURF complex"/>
    <property type="evidence" value="ECO:0007669"/>
    <property type="project" value="InterPro"/>
</dbReference>